<evidence type="ECO:0000256" key="1">
    <source>
        <dbReference type="ARBA" id="ARBA00004496"/>
    </source>
</evidence>
<dbReference type="OrthoDB" id="208855at2"/>
<evidence type="ECO:0000313" key="8">
    <source>
        <dbReference type="EMBL" id="RKT74099.1"/>
    </source>
</evidence>
<keyword evidence="6" id="KW-0687">Ribonucleoprotein</keyword>
<evidence type="ECO:0000256" key="4">
    <source>
        <dbReference type="ARBA" id="ARBA00022723"/>
    </source>
</evidence>
<dbReference type="GO" id="GO:0003723">
    <property type="term" value="F:RNA binding"/>
    <property type="evidence" value="ECO:0007669"/>
    <property type="project" value="UniProtKB-KW"/>
</dbReference>
<keyword evidence="3" id="KW-0963">Cytoplasm</keyword>
<protein>
    <submittedName>
        <fullName evidence="8">TROVE domain-containing protein</fullName>
    </submittedName>
</protein>
<evidence type="ECO:0000259" key="7">
    <source>
        <dbReference type="PROSITE" id="PS50988"/>
    </source>
</evidence>
<dbReference type="PANTHER" id="PTHR14202">
    <property type="entry name" value="60 KDA RIBONUCLEOPROTEIN SSA/RO"/>
    <property type="match status" value="1"/>
</dbReference>
<comment type="subcellular location">
    <subcellularLocation>
        <location evidence="1">Cytoplasm</location>
    </subcellularLocation>
</comment>
<dbReference type="EMBL" id="RBXR01000001">
    <property type="protein sequence ID" value="RKT74099.1"/>
    <property type="molecule type" value="Genomic_DNA"/>
</dbReference>
<name>A0A495XK87_9PSEU</name>
<organism evidence="8 9">
    <name type="scientific">Saccharothrix variisporea</name>
    <dbReference type="NCBI Taxonomy" id="543527"/>
    <lineage>
        <taxon>Bacteria</taxon>
        <taxon>Bacillati</taxon>
        <taxon>Actinomycetota</taxon>
        <taxon>Actinomycetes</taxon>
        <taxon>Pseudonocardiales</taxon>
        <taxon>Pseudonocardiaceae</taxon>
        <taxon>Saccharothrix</taxon>
    </lineage>
</organism>
<dbReference type="GO" id="GO:1990904">
    <property type="term" value="C:ribonucleoprotein complex"/>
    <property type="evidence" value="ECO:0007669"/>
    <property type="project" value="UniProtKB-KW"/>
</dbReference>
<proteinExistence type="inferred from homology"/>
<dbReference type="InterPro" id="IPR008858">
    <property type="entry name" value="TROVE_dom"/>
</dbReference>
<dbReference type="GO" id="GO:0046872">
    <property type="term" value="F:metal ion binding"/>
    <property type="evidence" value="ECO:0007669"/>
    <property type="project" value="UniProtKB-KW"/>
</dbReference>
<reference evidence="8 9" key="1">
    <citation type="submission" date="2018-10" db="EMBL/GenBank/DDBJ databases">
        <title>Sequencing the genomes of 1000 actinobacteria strains.</title>
        <authorList>
            <person name="Klenk H.-P."/>
        </authorList>
    </citation>
    <scope>NUCLEOTIDE SEQUENCE [LARGE SCALE GENOMIC DNA]</scope>
    <source>
        <strain evidence="8 9">DSM 43911</strain>
    </source>
</reference>
<dbReference type="AlphaFoldDB" id="A0A495XK87"/>
<dbReference type="InterPro" id="IPR037214">
    <property type="entry name" value="TROVE_dom_sf"/>
</dbReference>
<evidence type="ECO:0000256" key="3">
    <source>
        <dbReference type="ARBA" id="ARBA00022490"/>
    </source>
</evidence>
<keyword evidence="5" id="KW-0694">RNA-binding</keyword>
<dbReference type="InterPro" id="IPR036465">
    <property type="entry name" value="vWFA_dom_sf"/>
</dbReference>
<dbReference type="SUPFAM" id="SSF140864">
    <property type="entry name" value="TROVE domain-like"/>
    <property type="match status" value="1"/>
</dbReference>
<dbReference type="Pfam" id="PF05731">
    <property type="entry name" value="TROVE"/>
    <property type="match status" value="1"/>
</dbReference>
<feature type="domain" description="TROVE" evidence="7">
    <location>
        <begin position="25"/>
        <end position="355"/>
    </location>
</feature>
<dbReference type="SUPFAM" id="SSF53300">
    <property type="entry name" value="vWA-like"/>
    <property type="match status" value="1"/>
</dbReference>
<dbReference type="PROSITE" id="PS50988">
    <property type="entry name" value="TROVE"/>
    <property type="match status" value="1"/>
</dbReference>
<keyword evidence="9" id="KW-1185">Reference proteome</keyword>
<accession>A0A495XK87</accession>
<keyword evidence="4" id="KW-0479">Metal-binding</keyword>
<comment type="caution">
    <text evidence="8">The sequence shown here is derived from an EMBL/GenBank/DDBJ whole genome shotgun (WGS) entry which is preliminary data.</text>
</comment>
<evidence type="ECO:0000256" key="2">
    <source>
        <dbReference type="ARBA" id="ARBA00007814"/>
    </source>
</evidence>
<dbReference type="GO" id="GO:0005737">
    <property type="term" value="C:cytoplasm"/>
    <property type="evidence" value="ECO:0007669"/>
    <property type="project" value="UniProtKB-SubCell"/>
</dbReference>
<dbReference type="RefSeq" id="WP_121228366.1">
    <property type="nucleotide sequence ID" value="NZ_JBIUBA010000027.1"/>
</dbReference>
<comment type="similarity">
    <text evidence="2">Belongs to the Ro 60 kDa family.</text>
</comment>
<evidence type="ECO:0000256" key="5">
    <source>
        <dbReference type="ARBA" id="ARBA00022884"/>
    </source>
</evidence>
<evidence type="ECO:0000313" key="9">
    <source>
        <dbReference type="Proteomes" id="UP000272729"/>
    </source>
</evidence>
<dbReference type="InterPro" id="IPR040322">
    <property type="entry name" value="TROVE2"/>
</dbReference>
<dbReference type="PANTHER" id="PTHR14202:SF0">
    <property type="entry name" value="RNA-BINDING PROTEIN RO60"/>
    <property type="match status" value="1"/>
</dbReference>
<dbReference type="Proteomes" id="UP000272729">
    <property type="component" value="Unassembled WGS sequence"/>
</dbReference>
<sequence>MAKFNRGTLRALVRSFVESGRTPSGTTHEGGPGYARDTRSELFLLAVTTMVGEPTAYEAAGERDDRYAALVRAAALEDPDWTARLLAWLRTGANLRTAALVGAAEYVRARLGAGDDRGPSNRSVVDSVLRRADEPGELLAHWLATHGRAVPKPVKRGVADAVLRLYDERALIKYDSPARALRFGDVLNLVHPTGGRADLFTHALDRRYGHDTAVPASLTVLARRAELLSWPVERRRALFDRGDAVAVLREAGMTWESVAGWLQGPLTAAVWEALIPSMGYMALLRNLRNFDRAGVSDEVAARVAARLADPDQVARSRQLPLRFLSAHRAVGSSRWAGTLAQALDHSLRTVPELPGRTLVLVDTSGSMNAPFSRDGTLHRWDAAAVFGLALGIRCADADVVSFSSPHGGRPETMPFPLRRDEPLLSAVTRWKEGGYFIGGGTYTARAIQRHLRGHDRVVVLTDEQAADDVDRAVPPGTPLYTWNLAGDRRGHTPSGARDRHTFGGLTDQAFGAIRLLEAGRNADWPF</sequence>
<dbReference type="Gene3D" id="3.40.50.410">
    <property type="entry name" value="von Willebrand factor, type A domain"/>
    <property type="match status" value="1"/>
</dbReference>
<gene>
    <name evidence="8" type="ORF">DFJ66_7441</name>
</gene>
<evidence type="ECO:0000256" key="6">
    <source>
        <dbReference type="ARBA" id="ARBA00023274"/>
    </source>
</evidence>